<dbReference type="InterPro" id="IPR011453">
    <property type="entry name" value="DUF1559"/>
</dbReference>
<dbReference type="KEGG" id="knv:Pan216_24460"/>
<dbReference type="SUPFAM" id="SSF54523">
    <property type="entry name" value="Pili subunits"/>
    <property type="match status" value="1"/>
</dbReference>
<protein>
    <submittedName>
        <fullName evidence="2">Type II secretion system protein G</fullName>
    </submittedName>
</protein>
<sequence>MRTYRRSAFTLVELLVVIAIIGILVALLLPAVQQARASAKRMQCKGNLRQLGVALHGYHDTHRVFPVGNGTHIAISAEDCLIDPAQDGLTGGDRGNASAPWTVLLLPHLEEDQRYGRFDFESTFFGYDNGSISSSPNYAQQRRRLVKFECPSDPNSNGQHANNNYFGVMGGGERTHQDTGPADEGCYTSSHNGRTFWSNGVLFVNSSVGLRQISDGASKVFMLGESRYLPLKGAVPTYYATWASSLYVDNRGYGSGPINIASTFAPLNAWATNPNVDRAFEIVARGFGSHHVGGAHFARADGAVTFVNDHIDVAVYRQLGVRDDGLPLGTDF</sequence>
<reference evidence="2 3" key="1">
    <citation type="submission" date="2019-02" db="EMBL/GenBank/DDBJ databases">
        <title>Deep-cultivation of Planctomycetes and their phenomic and genomic characterization uncovers novel biology.</title>
        <authorList>
            <person name="Wiegand S."/>
            <person name="Jogler M."/>
            <person name="Boedeker C."/>
            <person name="Pinto D."/>
            <person name="Vollmers J."/>
            <person name="Rivas-Marin E."/>
            <person name="Kohn T."/>
            <person name="Peeters S.H."/>
            <person name="Heuer A."/>
            <person name="Rast P."/>
            <person name="Oberbeckmann S."/>
            <person name="Bunk B."/>
            <person name="Jeske O."/>
            <person name="Meyerdierks A."/>
            <person name="Storesund J.E."/>
            <person name="Kallscheuer N."/>
            <person name="Luecker S."/>
            <person name="Lage O.M."/>
            <person name="Pohl T."/>
            <person name="Merkel B.J."/>
            <person name="Hornburger P."/>
            <person name="Mueller R.-W."/>
            <person name="Bruemmer F."/>
            <person name="Labrenz M."/>
            <person name="Spormann A.M."/>
            <person name="Op den Camp H."/>
            <person name="Overmann J."/>
            <person name="Amann R."/>
            <person name="Jetten M.S.M."/>
            <person name="Mascher T."/>
            <person name="Medema M.H."/>
            <person name="Devos D.P."/>
            <person name="Kaster A.-K."/>
            <person name="Ovreas L."/>
            <person name="Rohde M."/>
            <person name="Galperin M.Y."/>
            <person name="Jogler C."/>
        </authorList>
    </citation>
    <scope>NUCLEOTIDE SEQUENCE [LARGE SCALE GENOMIC DNA]</scope>
    <source>
        <strain evidence="2 3">Pan216</strain>
    </source>
</reference>
<dbReference type="InterPro" id="IPR012902">
    <property type="entry name" value="N_methyl_site"/>
</dbReference>
<dbReference type="Proteomes" id="UP000317093">
    <property type="component" value="Chromosome"/>
</dbReference>
<gene>
    <name evidence="2" type="primary">xcpT_12</name>
    <name evidence="2" type="ORF">Pan216_24460</name>
</gene>
<dbReference type="PANTHER" id="PTHR30093">
    <property type="entry name" value="GENERAL SECRETION PATHWAY PROTEIN G"/>
    <property type="match status" value="1"/>
</dbReference>
<proteinExistence type="predicted"/>
<dbReference type="Gene3D" id="3.30.700.10">
    <property type="entry name" value="Glycoprotein, Type 4 Pilin"/>
    <property type="match status" value="1"/>
</dbReference>
<dbReference type="AlphaFoldDB" id="A0A518B3N4"/>
<evidence type="ECO:0000259" key="1">
    <source>
        <dbReference type="Pfam" id="PF07596"/>
    </source>
</evidence>
<evidence type="ECO:0000313" key="2">
    <source>
        <dbReference type="EMBL" id="QDU61585.1"/>
    </source>
</evidence>
<keyword evidence="3" id="KW-1185">Reference proteome</keyword>
<dbReference type="NCBIfam" id="TIGR02532">
    <property type="entry name" value="IV_pilin_GFxxxE"/>
    <property type="match status" value="1"/>
</dbReference>
<accession>A0A518B3N4</accession>
<dbReference type="Pfam" id="PF07596">
    <property type="entry name" value="SBP_bac_10"/>
    <property type="match status" value="1"/>
</dbReference>
<name>A0A518B3N4_9BACT</name>
<feature type="domain" description="DUF1559" evidence="1">
    <location>
        <begin position="33"/>
        <end position="313"/>
    </location>
</feature>
<dbReference type="RefSeq" id="WP_419193546.1">
    <property type="nucleotide sequence ID" value="NZ_CP036279.1"/>
</dbReference>
<dbReference type="PANTHER" id="PTHR30093:SF2">
    <property type="entry name" value="TYPE II SECRETION SYSTEM PROTEIN H"/>
    <property type="match status" value="1"/>
</dbReference>
<organism evidence="2 3">
    <name type="scientific">Kolteria novifilia</name>
    <dbReference type="NCBI Taxonomy" id="2527975"/>
    <lineage>
        <taxon>Bacteria</taxon>
        <taxon>Pseudomonadati</taxon>
        <taxon>Planctomycetota</taxon>
        <taxon>Planctomycetia</taxon>
        <taxon>Kolteriales</taxon>
        <taxon>Kolteriaceae</taxon>
        <taxon>Kolteria</taxon>
    </lineage>
</organism>
<dbReference type="InterPro" id="IPR045584">
    <property type="entry name" value="Pilin-like"/>
</dbReference>
<dbReference type="Pfam" id="PF07963">
    <property type="entry name" value="N_methyl"/>
    <property type="match status" value="1"/>
</dbReference>
<dbReference type="EMBL" id="CP036279">
    <property type="protein sequence ID" value="QDU61585.1"/>
    <property type="molecule type" value="Genomic_DNA"/>
</dbReference>
<evidence type="ECO:0000313" key="3">
    <source>
        <dbReference type="Proteomes" id="UP000317093"/>
    </source>
</evidence>